<dbReference type="PANTHER" id="PTHR47020:SF1">
    <property type="entry name" value="HILLARIN"/>
    <property type="match status" value="1"/>
</dbReference>
<proteinExistence type="predicted"/>
<organism evidence="2 3">
    <name type="scientific">Paralvinella palmiformis</name>
    <dbReference type="NCBI Taxonomy" id="53620"/>
    <lineage>
        <taxon>Eukaryota</taxon>
        <taxon>Metazoa</taxon>
        <taxon>Spiralia</taxon>
        <taxon>Lophotrochozoa</taxon>
        <taxon>Annelida</taxon>
        <taxon>Polychaeta</taxon>
        <taxon>Sedentaria</taxon>
        <taxon>Canalipalpata</taxon>
        <taxon>Terebellida</taxon>
        <taxon>Terebelliformia</taxon>
        <taxon>Alvinellidae</taxon>
        <taxon>Paralvinella</taxon>
    </lineage>
</organism>
<evidence type="ECO:0000313" key="3">
    <source>
        <dbReference type="Proteomes" id="UP001208570"/>
    </source>
</evidence>
<dbReference type="InterPro" id="IPR038765">
    <property type="entry name" value="Papain-like_cys_pep_sf"/>
</dbReference>
<evidence type="ECO:0000313" key="2">
    <source>
        <dbReference type="EMBL" id="KAK2164612.1"/>
    </source>
</evidence>
<dbReference type="EMBL" id="JAODUP010000061">
    <property type="protein sequence ID" value="KAK2164612.1"/>
    <property type="molecule type" value="Genomic_DNA"/>
</dbReference>
<protein>
    <recommendedName>
        <fullName evidence="1">Transglutaminase-like domain-containing protein</fullName>
    </recommendedName>
</protein>
<dbReference type="PANTHER" id="PTHR47020">
    <property type="entry name" value="HILLARIN"/>
    <property type="match status" value="1"/>
</dbReference>
<evidence type="ECO:0000259" key="1">
    <source>
        <dbReference type="SMART" id="SM00460"/>
    </source>
</evidence>
<keyword evidence="3" id="KW-1185">Reference proteome</keyword>
<dbReference type="InterPro" id="IPR056564">
    <property type="entry name" value="Ig-like_KY"/>
</dbReference>
<comment type="caution">
    <text evidence="2">The sequence shown here is derived from an EMBL/GenBank/DDBJ whole genome shotgun (WGS) entry which is preliminary data.</text>
</comment>
<dbReference type="SMART" id="SM00460">
    <property type="entry name" value="TGc"/>
    <property type="match status" value="1"/>
</dbReference>
<dbReference type="SUPFAM" id="SSF54001">
    <property type="entry name" value="Cysteine proteinases"/>
    <property type="match status" value="1"/>
</dbReference>
<gene>
    <name evidence="2" type="ORF">LSH36_61g07055</name>
</gene>
<dbReference type="InterPro" id="IPR053041">
    <property type="entry name" value="Transglut-like_Superfamily_Mod"/>
</dbReference>
<feature type="domain" description="Transglutaminase-like" evidence="1">
    <location>
        <begin position="55"/>
        <end position="123"/>
    </location>
</feature>
<name>A0AAD9K4K4_9ANNE</name>
<reference evidence="2" key="1">
    <citation type="journal article" date="2023" name="Mol. Biol. Evol.">
        <title>Third-Generation Sequencing Reveals the Adaptive Role of the Epigenome in Three Deep-Sea Polychaetes.</title>
        <authorList>
            <person name="Perez M."/>
            <person name="Aroh O."/>
            <person name="Sun Y."/>
            <person name="Lan Y."/>
            <person name="Juniper S.K."/>
            <person name="Young C.R."/>
            <person name="Angers B."/>
            <person name="Qian P.Y."/>
        </authorList>
    </citation>
    <scope>NUCLEOTIDE SEQUENCE</scope>
    <source>
        <strain evidence="2">P08H-3</strain>
    </source>
</reference>
<sequence>MRFVPHRHVILEVEVIKPYRGATMSRSIFRWITAKDLNKLQFADNLDSDTPMGLLRGIKLGVESYHNLFKRLCSYAGLHCEIIEGYSKGAGYKPGSRIRGNAFRNQWTAVFIDGAWRFVNCNWGARHVKGPRDERMTYKCDEFYFLTDPEDHIYQHFPDDPDWQLLPKPISLDQFVKLPLLKSPFFNKHLALASEYESVIHSSEGGDEVRIISPSSLCFGAQLKSKDGDVKPEMLQDRMLVRRLGEEIIFLTKLPSAGKYFLEIYCGDSVDADSMDNVCSFRICCYSVLPNTHISFPPASCFGRTPAFASFDIKEETHSDPYVIQSGQLLIAFICQSNLKLSHSLTLWNHRDRKLEEYDRYAFAVHRSEHMVSYAIHCPKRGGYVFSMFASDEQRVDPKCIYRYYIECSSPTENTFPLPKASKRWQHCRLIDPLNGNLPLRSRVRFRIESAVAVEIVVNVNGTWHGLHKSGNMWQGSVNTGENRTKLSVYGRFDKSKEKYVPLLEYQVKGTR</sequence>
<dbReference type="AlphaFoldDB" id="A0AAD9K4K4"/>
<dbReference type="InterPro" id="IPR002931">
    <property type="entry name" value="Transglutaminase-like"/>
</dbReference>
<dbReference type="Proteomes" id="UP001208570">
    <property type="component" value="Unassembled WGS sequence"/>
</dbReference>
<accession>A0AAD9K4K4</accession>
<dbReference type="Pfam" id="PF23265">
    <property type="entry name" value="Ig-like_KY"/>
    <property type="match status" value="2"/>
</dbReference>